<name>A0A1F7X158_9BACT</name>
<dbReference type="EMBL" id="MGFQ01000035">
    <property type="protein sequence ID" value="OGM08822.1"/>
    <property type="molecule type" value="Genomic_DNA"/>
</dbReference>
<evidence type="ECO:0000313" key="2">
    <source>
        <dbReference type="Proteomes" id="UP000176939"/>
    </source>
</evidence>
<dbReference type="SUPFAM" id="SSF55166">
    <property type="entry name" value="Hedgehog/DD-peptidase"/>
    <property type="match status" value="1"/>
</dbReference>
<protein>
    <recommendedName>
        <fullName evidence="3">Peptidase M15C domain-containing protein</fullName>
    </recommendedName>
</protein>
<evidence type="ECO:0000313" key="1">
    <source>
        <dbReference type="EMBL" id="OGM08822.1"/>
    </source>
</evidence>
<comment type="caution">
    <text evidence="1">The sequence shown here is derived from an EMBL/GenBank/DDBJ whole genome shotgun (WGS) entry which is preliminary data.</text>
</comment>
<sequence>MPVYSSTSKAKLSSCHEDLQILFTHVILEYDNTIVCGYRGKKEQDEAFDAGNSQVKYPYSKHNIIPSEAIDAAPYESTHIDWGKLQSAHFAGYVMGIADRLYAEGIMKHKIRPGSDWDMDDDVDDTTFWDACHFEIIKT</sequence>
<evidence type="ECO:0008006" key="3">
    <source>
        <dbReference type="Google" id="ProtNLM"/>
    </source>
</evidence>
<gene>
    <name evidence="1" type="ORF">A2Z67_02335</name>
</gene>
<dbReference type="InterPro" id="IPR009045">
    <property type="entry name" value="Zn_M74/Hedgehog-like"/>
</dbReference>
<accession>A0A1F7X158</accession>
<dbReference type="Proteomes" id="UP000176939">
    <property type="component" value="Unassembled WGS sequence"/>
</dbReference>
<dbReference type="AlphaFoldDB" id="A0A1F7X158"/>
<dbReference type="Gene3D" id="3.30.1380.10">
    <property type="match status" value="1"/>
</dbReference>
<organism evidence="1 2">
    <name type="scientific">Candidatus Woesebacteria bacterium RBG_13_36_22</name>
    <dbReference type="NCBI Taxonomy" id="1802478"/>
    <lineage>
        <taxon>Bacteria</taxon>
        <taxon>Candidatus Woeseibacteriota</taxon>
    </lineage>
</organism>
<reference evidence="1 2" key="1">
    <citation type="journal article" date="2016" name="Nat. Commun.">
        <title>Thousands of microbial genomes shed light on interconnected biogeochemical processes in an aquifer system.</title>
        <authorList>
            <person name="Anantharaman K."/>
            <person name="Brown C.T."/>
            <person name="Hug L.A."/>
            <person name="Sharon I."/>
            <person name="Castelle C.J."/>
            <person name="Probst A.J."/>
            <person name="Thomas B.C."/>
            <person name="Singh A."/>
            <person name="Wilkins M.J."/>
            <person name="Karaoz U."/>
            <person name="Brodie E.L."/>
            <person name="Williams K.H."/>
            <person name="Hubbard S.S."/>
            <person name="Banfield J.F."/>
        </authorList>
    </citation>
    <scope>NUCLEOTIDE SEQUENCE [LARGE SCALE GENOMIC DNA]</scope>
</reference>
<proteinExistence type="predicted"/>